<dbReference type="Proteomes" id="UP001194580">
    <property type="component" value="Unassembled WGS sequence"/>
</dbReference>
<feature type="non-terminal residue" evidence="1">
    <location>
        <position position="1"/>
    </location>
</feature>
<name>A0AAD4D1C3_9FUNG</name>
<accession>A0AAD4D1C3</accession>
<organism evidence="1 2">
    <name type="scientific">Linnemannia exigua</name>
    <dbReference type="NCBI Taxonomy" id="604196"/>
    <lineage>
        <taxon>Eukaryota</taxon>
        <taxon>Fungi</taxon>
        <taxon>Fungi incertae sedis</taxon>
        <taxon>Mucoromycota</taxon>
        <taxon>Mortierellomycotina</taxon>
        <taxon>Mortierellomycetes</taxon>
        <taxon>Mortierellales</taxon>
        <taxon>Mortierellaceae</taxon>
        <taxon>Linnemannia</taxon>
    </lineage>
</organism>
<gene>
    <name evidence="1" type="ORF">BGZ95_006376</name>
</gene>
<keyword evidence="2" id="KW-1185">Reference proteome</keyword>
<reference evidence="1" key="1">
    <citation type="journal article" date="2020" name="Fungal Divers.">
        <title>Resolving the Mortierellaceae phylogeny through synthesis of multi-gene phylogenetics and phylogenomics.</title>
        <authorList>
            <person name="Vandepol N."/>
            <person name="Liber J."/>
            <person name="Desiro A."/>
            <person name="Na H."/>
            <person name="Kennedy M."/>
            <person name="Barry K."/>
            <person name="Grigoriev I.V."/>
            <person name="Miller A.N."/>
            <person name="O'Donnell K."/>
            <person name="Stajich J.E."/>
            <person name="Bonito G."/>
        </authorList>
    </citation>
    <scope>NUCLEOTIDE SEQUENCE</scope>
    <source>
        <strain evidence="1">NRRL 28262</strain>
    </source>
</reference>
<evidence type="ECO:0000313" key="2">
    <source>
        <dbReference type="Proteomes" id="UP001194580"/>
    </source>
</evidence>
<dbReference type="EMBL" id="JAAAIL010002971">
    <property type="protein sequence ID" value="KAG0253270.1"/>
    <property type="molecule type" value="Genomic_DNA"/>
</dbReference>
<comment type="caution">
    <text evidence="1">The sequence shown here is derived from an EMBL/GenBank/DDBJ whole genome shotgun (WGS) entry which is preliminary data.</text>
</comment>
<evidence type="ECO:0000313" key="1">
    <source>
        <dbReference type="EMBL" id="KAG0253270.1"/>
    </source>
</evidence>
<proteinExistence type="predicted"/>
<sequence>RFTYEVKTYETFETTEEVEEIVEDYEISEVVAKEQVVIEDEHVKSTHQSITSSHDDTIVRTVSEQVLFEEGAKVVDSAVLSRTQYDTLSRVESSSNASAAATGAIFGGAIQGGSGASSTTVVQETKKAVFDFSSLPVLPDQGINPTTGASEGVIDFTSGTAEVYRELPTHLRPRAWVSLHVGGWQNAPHDLQGFLRLDDQSGQHLMESARDAAQGKAQEATPINNLRLPEIVALFAQKLYGHFEEELPAELSLERLRQLGPDRP</sequence>
<dbReference type="AlphaFoldDB" id="A0AAD4D1C3"/>
<protein>
    <submittedName>
        <fullName evidence="1">Uncharacterized protein</fullName>
    </submittedName>
</protein>